<dbReference type="GO" id="GO:0005886">
    <property type="term" value="C:plasma membrane"/>
    <property type="evidence" value="ECO:0007669"/>
    <property type="project" value="TreeGrafter"/>
</dbReference>
<gene>
    <name evidence="8" type="ORF">PXC00_09280</name>
</gene>
<dbReference type="CDD" id="cd05399">
    <property type="entry name" value="NT_Rel-Spo_like"/>
    <property type="match status" value="1"/>
</dbReference>
<proteinExistence type="inferred from homology"/>
<comment type="function">
    <text evidence="4">In eubacteria ppGpp (guanosine 3'-diphosphate 5'-diphosphate) is a mediator of the stringent response that coordinates a variety of cellular activities in response to changes in nutritional abundance.</text>
</comment>
<dbReference type="InterPro" id="IPR012675">
    <property type="entry name" value="Beta-grasp_dom_sf"/>
</dbReference>
<organism evidence="8 9">
    <name type="scientific">Caproicibacterium argilliputei</name>
    <dbReference type="NCBI Taxonomy" id="3030016"/>
    <lineage>
        <taxon>Bacteria</taxon>
        <taxon>Bacillati</taxon>
        <taxon>Bacillota</taxon>
        <taxon>Clostridia</taxon>
        <taxon>Eubacteriales</taxon>
        <taxon>Oscillospiraceae</taxon>
        <taxon>Caproicibacterium</taxon>
    </lineage>
</organism>
<reference evidence="8" key="2">
    <citation type="submission" date="2024-06" db="EMBL/GenBank/DDBJ databases">
        <title>Caproicibacterium argilliputei sp. nov, a novel caproic acid producing anaerobic bacterium isolated from pit mud.</title>
        <authorList>
            <person name="Xia S."/>
        </authorList>
    </citation>
    <scope>NUCLEOTIDE SEQUENCE</scope>
    <source>
        <strain evidence="8">ZCY20-5</strain>
    </source>
</reference>
<dbReference type="Gene3D" id="3.10.20.30">
    <property type="match status" value="1"/>
</dbReference>
<dbReference type="Proteomes" id="UP001300604">
    <property type="component" value="Chromosome"/>
</dbReference>
<dbReference type="RefSeq" id="WP_275845230.1">
    <property type="nucleotide sequence ID" value="NZ_CP135996.1"/>
</dbReference>
<sequence>MMSGENTFDRLTALLAQSEHTYQMELIRRAYDLALSAHGEQKRLSGLPYISHPVAVACILVELGMDSECVAAGLLHDVVEDTKVTLDELRRSFGSEIANLVDGVTKITKMGRIPYNSREVQQAENIRKMLIAMSEDIRVIIIKLADRLHNMRTAEYWSPAKQREKALESMEVYAPIAHRLGIRAIKEELEDRSLRILDPFAYKEIEDSLALRKDERSAFIEKTKKLLQDRISGIIPNVYISGRVKSINGIYRKMFIQGKDMEEIYDIYAVRVIVDTVNDCYNVLGIVHDMFRPLPNRFKDYISTPKPNMYQSLHTTVVGKDAIPFEIQIRTWEMHHTAEYGIAAHWKYKLGMTDARSAHDSMEKRLTWIRQILEDQSSSADATDLIHIIKSDLTPDEVFVFTPRGDVINLPSGSTVIDFAYAIHSAIGNRMVGAKVDKRMVPLTTQLKTGQIVDIITSKETRGPSRDWLKIVKTSEARNKIRTWFKKEKREENITEGQNEVEREFKRNGISMTPEELQAFLLHLGAKQNCTTPEDVYATIGYGGIQLWKVMPRVKEDYLKTHHTEPPKEVPKPQVRRKAASGVIVDGMEDCLVKFARCCNPLPGDEIIGFITRGYGVSIHKKSCSNVPHPLSAAVEPERWIAAHWAGEVQEEFQTTLEIVAEDRSGLLADVTQQLFSMHLFIHALNSRELKDGRAAISANITVNGLSHLRSIIGKLEAVPGVASIRRT</sequence>
<dbReference type="Pfam" id="PF04607">
    <property type="entry name" value="RelA_SpoT"/>
    <property type="match status" value="1"/>
</dbReference>
<dbReference type="PROSITE" id="PS51831">
    <property type="entry name" value="HD"/>
    <property type="match status" value="1"/>
</dbReference>
<dbReference type="SMART" id="SM00471">
    <property type="entry name" value="HDc"/>
    <property type="match status" value="1"/>
</dbReference>
<evidence type="ECO:0000259" key="7">
    <source>
        <dbReference type="PROSITE" id="PS51880"/>
    </source>
</evidence>
<dbReference type="SUPFAM" id="SSF81271">
    <property type="entry name" value="TGS-like"/>
    <property type="match status" value="1"/>
</dbReference>
<dbReference type="InterPro" id="IPR043519">
    <property type="entry name" value="NT_sf"/>
</dbReference>
<dbReference type="InterPro" id="IPR045600">
    <property type="entry name" value="RelA/SpoT_AH_RIS"/>
</dbReference>
<dbReference type="Gene3D" id="1.10.3210.10">
    <property type="entry name" value="Hypothetical protein af1432"/>
    <property type="match status" value="1"/>
</dbReference>
<comment type="catalytic activity">
    <reaction evidence="3">
        <text>GTP + ATP = guanosine 3'-diphosphate 5'-triphosphate + AMP</text>
        <dbReference type="Rhea" id="RHEA:22088"/>
        <dbReference type="ChEBI" id="CHEBI:30616"/>
        <dbReference type="ChEBI" id="CHEBI:37565"/>
        <dbReference type="ChEBI" id="CHEBI:142410"/>
        <dbReference type="ChEBI" id="CHEBI:456215"/>
        <dbReference type="EC" id="2.7.6.5"/>
    </reaction>
</comment>
<dbReference type="PANTHER" id="PTHR21262:SF31">
    <property type="entry name" value="GTP PYROPHOSPHOKINASE"/>
    <property type="match status" value="1"/>
</dbReference>
<keyword evidence="8" id="KW-0808">Transferase</keyword>
<feature type="domain" description="ACT" evidence="5">
    <location>
        <begin position="656"/>
        <end position="728"/>
    </location>
</feature>
<dbReference type="PROSITE" id="PS51671">
    <property type="entry name" value="ACT"/>
    <property type="match status" value="1"/>
</dbReference>
<evidence type="ECO:0000259" key="6">
    <source>
        <dbReference type="PROSITE" id="PS51831"/>
    </source>
</evidence>
<evidence type="ECO:0000256" key="4">
    <source>
        <dbReference type="RuleBase" id="RU003847"/>
    </source>
</evidence>
<dbReference type="InterPro" id="IPR012676">
    <property type="entry name" value="TGS-like"/>
</dbReference>
<dbReference type="SUPFAM" id="SSF109604">
    <property type="entry name" value="HD-domain/PDEase-like"/>
    <property type="match status" value="1"/>
</dbReference>
<name>A0AA97H194_9FIRM</name>
<evidence type="ECO:0000313" key="8">
    <source>
        <dbReference type="EMBL" id="WOC31410.1"/>
    </source>
</evidence>
<dbReference type="InterPro" id="IPR004095">
    <property type="entry name" value="TGS"/>
</dbReference>
<dbReference type="GO" id="GO:0008728">
    <property type="term" value="F:GTP diphosphokinase activity"/>
    <property type="evidence" value="ECO:0007669"/>
    <property type="project" value="UniProtKB-EC"/>
</dbReference>
<evidence type="ECO:0000259" key="5">
    <source>
        <dbReference type="PROSITE" id="PS51671"/>
    </source>
</evidence>
<dbReference type="SUPFAM" id="SSF81301">
    <property type="entry name" value="Nucleotidyltransferase"/>
    <property type="match status" value="1"/>
</dbReference>
<dbReference type="Gene3D" id="3.30.460.10">
    <property type="entry name" value="Beta Polymerase, domain 2"/>
    <property type="match status" value="1"/>
</dbReference>
<comment type="similarity">
    <text evidence="4">Belongs to the relA/spoT family.</text>
</comment>
<dbReference type="InterPro" id="IPR033655">
    <property type="entry name" value="TGS_RelA/SpoT"/>
</dbReference>
<evidence type="ECO:0000256" key="3">
    <source>
        <dbReference type="ARBA" id="ARBA00048244"/>
    </source>
</evidence>
<evidence type="ECO:0000256" key="1">
    <source>
        <dbReference type="ARBA" id="ARBA00004976"/>
    </source>
</evidence>
<dbReference type="InterPro" id="IPR007685">
    <property type="entry name" value="RelA_SpoT"/>
</dbReference>
<dbReference type="InterPro" id="IPR004811">
    <property type="entry name" value="RelA/Spo_fam"/>
</dbReference>
<dbReference type="EC" id="2.7.6.5" evidence="2"/>
<dbReference type="CDD" id="cd04876">
    <property type="entry name" value="ACT_RelA-SpoT"/>
    <property type="match status" value="1"/>
</dbReference>
<dbReference type="Pfam" id="PF02824">
    <property type="entry name" value="TGS"/>
    <property type="match status" value="1"/>
</dbReference>
<dbReference type="NCBIfam" id="TIGR00691">
    <property type="entry name" value="spoT_relA"/>
    <property type="match status" value="1"/>
</dbReference>
<dbReference type="FunFam" id="1.10.3210.10:FF:000001">
    <property type="entry name" value="GTP pyrophosphokinase RelA"/>
    <property type="match status" value="1"/>
</dbReference>
<comment type="pathway">
    <text evidence="1">Purine metabolism; ppGpp biosynthesis; ppGpp from GTP: step 1/2.</text>
</comment>
<dbReference type="InterPro" id="IPR003607">
    <property type="entry name" value="HD/PDEase_dom"/>
</dbReference>
<dbReference type="PANTHER" id="PTHR21262">
    <property type="entry name" value="GUANOSINE-3',5'-BIS DIPHOSPHATE 3'-PYROPHOSPHOHYDROLASE"/>
    <property type="match status" value="1"/>
</dbReference>
<evidence type="ECO:0000256" key="2">
    <source>
        <dbReference type="ARBA" id="ARBA00013251"/>
    </source>
</evidence>
<dbReference type="FunFam" id="3.30.460.10:FF:000001">
    <property type="entry name" value="GTP pyrophosphokinase RelA"/>
    <property type="match status" value="1"/>
</dbReference>
<dbReference type="Pfam" id="PF13291">
    <property type="entry name" value="ACT_4"/>
    <property type="match status" value="1"/>
</dbReference>
<feature type="domain" description="TGS" evidence="7">
    <location>
        <begin position="396"/>
        <end position="457"/>
    </location>
</feature>
<dbReference type="InterPro" id="IPR006674">
    <property type="entry name" value="HD_domain"/>
</dbReference>
<dbReference type="SUPFAM" id="SSF55021">
    <property type="entry name" value="ACT-like"/>
    <property type="match status" value="1"/>
</dbReference>
<dbReference type="CDD" id="cd01668">
    <property type="entry name" value="TGS_RSH"/>
    <property type="match status" value="1"/>
</dbReference>
<dbReference type="InterPro" id="IPR002912">
    <property type="entry name" value="ACT_dom"/>
</dbReference>
<reference evidence="8" key="1">
    <citation type="submission" date="2023-09" db="EMBL/GenBank/DDBJ databases">
        <authorList>
            <person name="Zeng C."/>
        </authorList>
    </citation>
    <scope>NUCLEOTIDE SEQUENCE</scope>
    <source>
        <strain evidence="8">ZCY20-5</strain>
    </source>
</reference>
<dbReference type="SMART" id="SM00954">
    <property type="entry name" value="RelA_SpoT"/>
    <property type="match status" value="1"/>
</dbReference>
<feature type="domain" description="HD" evidence="6">
    <location>
        <begin position="49"/>
        <end position="151"/>
    </location>
</feature>
<dbReference type="CDD" id="cd00077">
    <property type="entry name" value="HDc"/>
    <property type="match status" value="1"/>
</dbReference>
<dbReference type="EMBL" id="CP135996">
    <property type="protein sequence ID" value="WOC31410.1"/>
    <property type="molecule type" value="Genomic_DNA"/>
</dbReference>
<dbReference type="InterPro" id="IPR045865">
    <property type="entry name" value="ACT-like_dom_sf"/>
</dbReference>
<accession>A0AA97H194</accession>
<evidence type="ECO:0000313" key="9">
    <source>
        <dbReference type="Proteomes" id="UP001300604"/>
    </source>
</evidence>
<protein>
    <recommendedName>
        <fullName evidence="2">GTP diphosphokinase</fullName>
        <ecNumber evidence="2">2.7.6.5</ecNumber>
    </recommendedName>
</protein>
<dbReference type="PROSITE" id="PS51880">
    <property type="entry name" value="TGS"/>
    <property type="match status" value="1"/>
</dbReference>
<dbReference type="Pfam" id="PF13328">
    <property type="entry name" value="HD_4"/>
    <property type="match status" value="1"/>
</dbReference>
<dbReference type="Gene3D" id="3.30.70.260">
    <property type="match status" value="1"/>
</dbReference>
<dbReference type="GO" id="GO:0015969">
    <property type="term" value="P:guanosine tetraphosphate metabolic process"/>
    <property type="evidence" value="ECO:0007669"/>
    <property type="project" value="InterPro"/>
</dbReference>
<dbReference type="Pfam" id="PF19296">
    <property type="entry name" value="RelA_AH_RIS"/>
    <property type="match status" value="1"/>
</dbReference>
<keyword evidence="9" id="KW-1185">Reference proteome</keyword>
<dbReference type="AlphaFoldDB" id="A0AA97H194"/>
<dbReference type="KEGG" id="carl:PXC00_09280"/>
<dbReference type="FunFam" id="3.10.20.30:FF:000002">
    <property type="entry name" value="GTP pyrophosphokinase (RelA/SpoT)"/>
    <property type="match status" value="1"/>
</dbReference>